<gene>
    <name evidence="5" type="ORF">GZ77_06220</name>
</gene>
<keyword evidence="6" id="KW-1185">Reference proteome</keyword>
<dbReference type="GO" id="GO:0016787">
    <property type="term" value="F:hydrolase activity"/>
    <property type="evidence" value="ECO:0007669"/>
    <property type="project" value="UniProtKB-KW"/>
</dbReference>
<evidence type="ECO:0000256" key="3">
    <source>
        <dbReference type="ARBA" id="ARBA00022801"/>
    </source>
</evidence>
<evidence type="ECO:0000313" key="5">
    <source>
        <dbReference type="EMBL" id="KEQ16056.1"/>
    </source>
</evidence>
<evidence type="ECO:0000256" key="4">
    <source>
        <dbReference type="ARBA" id="ARBA00024207"/>
    </source>
</evidence>
<evidence type="ECO:0000256" key="1">
    <source>
        <dbReference type="ARBA" id="ARBA00022649"/>
    </source>
</evidence>
<keyword evidence="1" id="KW-1277">Toxin-antitoxin system</keyword>
<evidence type="ECO:0000256" key="2">
    <source>
        <dbReference type="ARBA" id="ARBA00022722"/>
    </source>
</evidence>
<evidence type="ECO:0008006" key="7">
    <source>
        <dbReference type="Google" id="ProtNLM"/>
    </source>
</evidence>
<organism evidence="5 6">
    <name type="scientific">Endozoicomonas montiporae</name>
    <dbReference type="NCBI Taxonomy" id="1027273"/>
    <lineage>
        <taxon>Bacteria</taxon>
        <taxon>Pseudomonadati</taxon>
        <taxon>Pseudomonadota</taxon>
        <taxon>Gammaproteobacteria</taxon>
        <taxon>Oceanospirillales</taxon>
        <taxon>Endozoicomonadaceae</taxon>
        <taxon>Endozoicomonas</taxon>
    </lineage>
</organism>
<dbReference type="Pfam" id="PF01934">
    <property type="entry name" value="HepT-like"/>
    <property type="match status" value="1"/>
</dbReference>
<comment type="similarity">
    <text evidence="4">Belongs to the HepT RNase toxin family.</text>
</comment>
<dbReference type="GO" id="GO:0110001">
    <property type="term" value="C:toxin-antitoxin complex"/>
    <property type="evidence" value="ECO:0007669"/>
    <property type="project" value="InterPro"/>
</dbReference>
<sequence>MLKQGDLGRSDYETAMKMIGFRNVLVHDYLDVNRNIVEAIISKKLYGSILDISKHLFGLIEHQSR</sequence>
<dbReference type="GO" id="GO:0004540">
    <property type="term" value="F:RNA nuclease activity"/>
    <property type="evidence" value="ECO:0007669"/>
    <property type="project" value="InterPro"/>
</dbReference>
<dbReference type="InterPro" id="IPR008201">
    <property type="entry name" value="HepT-like"/>
</dbReference>
<accession>A0A081NC83</accession>
<dbReference type="RefSeq" id="WP_034873309.1">
    <property type="nucleotide sequence ID" value="NZ_JOKG01000001.1"/>
</dbReference>
<dbReference type="EMBL" id="JOKG01000001">
    <property type="protein sequence ID" value="KEQ16056.1"/>
    <property type="molecule type" value="Genomic_DNA"/>
</dbReference>
<keyword evidence="2" id="KW-0540">Nuclease</keyword>
<name>A0A081NC83_9GAMM</name>
<comment type="caution">
    <text evidence="5">The sequence shown here is derived from an EMBL/GenBank/DDBJ whole genome shotgun (WGS) entry which is preliminary data.</text>
</comment>
<dbReference type="InterPro" id="IPR037038">
    <property type="entry name" value="HepT-like_sf"/>
</dbReference>
<reference evidence="5 6" key="1">
    <citation type="submission" date="2014-06" db="EMBL/GenBank/DDBJ databases">
        <title>Whole Genome Sequences of Three Symbiotic Endozoicomonas Bacteria.</title>
        <authorList>
            <person name="Neave M.J."/>
            <person name="Apprill A."/>
            <person name="Voolstra C.R."/>
        </authorList>
    </citation>
    <scope>NUCLEOTIDE SEQUENCE [LARGE SCALE GENOMIC DNA]</scope>
    <source>
        <strain evidence="5 6">LMG 24815</strain>
    </source>
</reference>
<keyword evidence="3" id="KW-0378">Hydrolase</keyword>
<evidence type="ECO:0000313" key="6">
    <source>
        <dbReference type="Proteomes" id="UP000028006"/>
    </source>
</evidence>
<proteinExistence type="inferred from homology"/>
<dbReference type="Proteomes" id="UP000028006">
    <property type="component" value="Unassembled WGS sequence"/>
</dbReference>
<dbReference type="AlphaFoldDB" id="A0A081NC83"/>
<dbReference type="Gene3D" id="1.20.120.580">
    <property type="entry name" value="bsu32300-like"/>
    <property type="match status" value="1"/>
</dbReference>
<protein>
    <recommendedName>
        <fullName evidence="7">DUF86 domain-containing protein</fullName>
    </recommendedName>
</protein>